<dbReference type="EMBL" id="FOUF01000007">
    <property type="protein sequence ID" value="SFM12481.1"/>
    <property type="molecule type" value="Genomic_DNA"/>
</dbReference>
<dbReference type="Pfam" id="PF02607">
    <property type="entry name" value="B12-binding_2"/>
    <property type="match status" value="1"/>
</dbReference>
<dbReference type="InterPro" id="IPR038719">
    <property type="entry name" value="Phycobilisome_asu/bsu_sf"/>
</dbReference>
<evidence type="ECO:0000313" key="5">
    <source>
        <dbReference type="Proteomes" id="UP000199561"/>
    </source>
</evidence>
<dbReference type="PANTHER" id="PTHR45833:SF1">
    <property type="entry name" value="METHIONINE SYNTHASE"/>
    <property type="match status" value="1"/>
</dbReference>
<evidence type="ECO:0000313" key="4">
    <source>
        <dbReference type="EMBL" id="SFM12481.1"/>
    </source>
</evidence>
<dbReference type="Proteomes" id="UP000199561">
    <property type="component" value="Unassembled WGS sequence"/>
</dbReference>
<protein>
    <submittedName>
        <fullName evidence="4">Methanogenic corrinoid protein MtbC1</fullName>
    </submittedName>
</protein>
<reference evidence="4 5" key="1">
    <citation type="submission" date="2016-10" db="EMBL/GenBank/DDBJ databases">
        <authorList>
            <person name="de Groot N.N."/>
        </authorList>
    </citation>
    <scope>NUCLEOTIDE SEQUENCE [LARGE SCALE GENOMIC DNA]</scope>
    <source>
        <strain evidence="4 5">Nm146</strain>
    </source>
</reference>
<dbReference type="Gene3D" id="1.10.1240.10">
    <property type="entry name" value="Methionine synthase domain"/>
    <property type="match status" value="1"/>
</dbReference>
<evidence type="ECO:0000256" key="2">
    <source>
        <dbReference type="ARBA" id="ARBA00023285"/>
    </source>
</evidence>
<sequence length="353" mass="39750">MNWAVLIAKRILECKQAITAEVIATDYSRRPELMFRYGERGRMLYKRDNDYHLDFLAEAIGHDEPALFVDYIAWVKSMLISRGVRVEDLVENLLLLKTVIMQQLIDDEATTAIVPIEAALAHLPRLPESPPDFISVETSLGRLTQDYLNYLLQGNRREAVQLIDQALAAGVPLKQIYLDVFQRSQREIGRLWQMNRITVAQEHFCTAATMTIMNQFYRSILEVPKTGLRAAALCVAGDLHEIGVRIVADFFDLAGWDCDYYGANTPSKDLLATLEQHPPDIIALSATMTYHVTAVGDLIEKLRKQPLLKKIPVIVGGRPFLVADRLWRSVGADGWAADAESAVSKAMELVKRN</sequence>
<proteinExistence type="predicted"/>
<evidence type="ECO:0000256" key="1">
    <source>
        <dbReference type="ARBA" id="ARBA00022723"/>
    </source>
</evidence>
<feature type="domain" description="B12-binding" evidence="3">
    <location>
        <begin position="227"/>
        <end position="353"/>
    </location>
</feature>
<keyword evidence="2" id="KW-0170">Cobalt</keyword>
<dbReference type="Gene3D" id="3.40.50.280">
    <property type="entry name" value="Cobalamin-binding domain"/>
    <property type="match status" value="1"/>
</dbReference>
<dbReference type="InterPro" id="IPR006158">
    <property type="entry name" value="Cobalamin-bd"/>
</dbReference>
<dbReference type="GO" id="GO:0005829">
    <property type="term" value="C:cytosol"/>
    <property type="evidence" value="ECO:0007669"/>
    <property type="project" value="TreeGrafter"/>
</dbReference>
<dbReference type="SUPFAM" id="SSF52242">
    <property type="entry name" value="Cobalamin (vitamin B12)-binding domain"/>
    <property type="match status" value="1"/>
</dbReference>
<organism evidence="4 5">
    <name type="scientific">Nitrosomonas nitrosa</name>
    <dbReference type="NCBI Taxonomy" id="52442"/>
    <lineage>
        <taxon>Bacteria</taxon>
        <taxon>Pseudomonadati</taxon>
        <taxon>Pseudomonadota</taxon>
        <taxon>Betaproteobacteria</taxon>
        <taxon>Nitrosomonadales</taxon>
        <taxon>Nitrosomonadaceae</taxon>
        <taxon>Nitrosomonas</taxon>
    </lineage>
</organism>
<keyword evidence="1" id="KW-0479">Metal-binding</keyword>
<dbReference type="GO" id="GO:0031419">
    <property type="term" value="F:cobalamin binding"/>
    <property type="evidence" value="ECO:0007669"/>
    <property type="project" value="InterPro"/>
</dbReference>
<keyword evidence="5" id="KW-1185">Reference proteome</keyword>
<dbReference type="GO" id="GO:0008705">
    <property type="term" value="F:methionine synthase activity"/>
    <property type="evidence" value="ECO:0007669"/>
    <property type="project" value="TreeGrafter"/>
</dbReference>
<dbReference type="GO" id="GO:0046872">
    <property type="term" value="F:metal ion binding"/>
    <property type="evidence" value="ECO:0007669"/>
    <property type="project" value="UniProtKB-KW"/>
</dbReference>
<dbReference type="PANTHER" id="PTHR45833">
    <property type="entry name" value="METHIONINE SYNTHASE"/>
    <property type="match status" value="1"/>
</dbReference>
<dbReference type="RefSeq" id="WP_090667062.1">
    <property type="nucleotide sequence ID" value="NZ_FOUF01000007.1"/>
</dbReference>
<dbReference type="AlphaFoldDB" id="A0A1I4NAE6"/>
<dbReference type="InterPro" id="IPR003759">
    <property type="entry name" value="Cbl-bd_cap"/>
</dbReference>
<dbReference type="Gene3D" id="1.10.490.20">
    <property type="entry name" value="Phycocyanins"/>
    <property type="match status" value="1"/>
</dbReference>
<accession>A0A1I4NAE6</accession>
<dbReference type="GO" id="GO:0050667">
    <property type="term" value="P:homocysteine metabolic process"/>
    <property type="evidence" value="ECO:0007669"/>
    <property type="project" value="TreeGrafter"/>
</dbReference>
<dbReference type="InterPro" id="IPR036594">
    <property type="entry name" value="Meth_synthase_dom"/>
</dbReference>
<dbReference type="GO" id="GO:0046653">
    <property type="term" value="P:tetrahydrofolate metabolic process"/>
    <property type="evidence" value="ECO:0007669"/>
    <property type="project" value="TreeGrafter"/>
</dbReference>
<dbReference type="STRING" id="52442.SAMN05421880_10727"/>
<dbReference type="Pfam" id="PF02310">
    <property type="entry name" value="B12-binding"/>
    <property type="match status" value="1"/>
</dbReference>
<name>A0A1I4NAE6_9PROT</name>
<dbReference type="InterPro" id="IPR050554">
    <property type="entry name" value="Met_Synthase/Corrinoid"/>
</dbReference>
<dbReference type="PROSITE" id="PS51332">
    <property type="entry name" value="B12_BINDING"/>
    <property type="match status" value="1"/>
</dbReference>
<evidence type="ECO:0000259" key="3">
    <source>
        <dbReference type="PROSITE" id="PS51332"/>
    </source>
</evidence>
<gene>
    <name evidence="4" type="ORF">SAMN05421880_10727</name>
</gene>
<dbReference type="InterPro" id="IPR036724">
    <property type="entry name" value="Cobalamin-bd_sf"/>
</dbReference>